<dbReference type="EMBL" id="JAGGLD010000001">
    <property type="protein sequence ID" value="MBP2000009.1"/>
    <property type="molecule type" value="Genomic_DNA"/>
</dbReference>
<evidence type="ECO:0000313" key="1">
    <source>
        <dbReference type="EMBL" id="MBP2000009.1"/>
    </source>
</evidence>
<name>A0ABS4JHH4_9BACL</name>
<dbReference type="Proteomes" id="UP001519288">
    <property type="component" value="Unassembled WGS sequence"/>
</dbReference>
<gene>
    <name evidence="1" type="ORF">J2Z69_001028</name>
</gene>
<dbReference type="RefSeq" id="WP_209859716.1">
    <property type="nucleotide sequence ID" value="NZ_JAGGLD010000001.1"/>
</dbReference>
<protein>
    <submittedName>
        <fullName evidence="1">Uncharacterized protein</fullName>
    </submittedName>
</protein>
<proteinExistence type="predicted"/>
<reference evidence="1 2" key="1">
    <citation type="submission" date="2021-03" db="EMBL/GenBank/DDBJ databases">
        <title>Genomic Encyclopedia of Type Strains, Phase IV (KMG-IV): sequencing the most valuable type-strain genomes for metagenomic binning, comparative biology and taxonomic classification.</title>
        <authorList>
            <person name="Goeker M."/>
        </authorList>
    </citation>
    <scope>NUCLEOTIDE SEQUENCE [LARGE SCALE GENOMIC DNA]</scope>
    <source>
        <strain evidence="1 2">DSM 26806</strain>
    </source>
</reference>
<evidence type="ECO:0000313" key="2">
    <source>
        <dbReference type="Proteomes" id="UP001519288"/>
    </source>
</evidence>
<comment type="caution">
    <text evidence="1">The sequence shown here is derived from an EMBL/GenBank/DDBJ whole genome shotgun (WGS) entry which is preliminary data.</text>
</comment>
<organism evidence="1 2">
    <name type="scientific">Paenibacillus shirakamiensis</name>
    <dbReference type="NCBI Taxonomy" id="1265935"/>
    <lineage>
        <taxon>Bacteria</taxon>
        <taxon>Bacillati</taxon>
        <taxon>Bacillota</taxon>
        <taxon>Bacilli</taxon>
        <taxon>Bacillales</taxon>
        <taxon>Paenibacillaceae</taxon>
        <taxon>Paenibacillus</taxon>
    </lineage>
</organism>
<keyword evidence="2" id="KW-1185">Reference proteome</keyword>
<sequence>MKDEVLSTIEGIYKNGDLGYILSKYIDRDYWNHDLYRIEGLEFDNLTDFNYAKCFSYFIYQSVGTKLTIGDRDLDNYVKTNLELHGMLFYISLVAPYVSVQYVRYFYDNGDINLEENETNAKKETQQLGVKILGLLNEKGITHLTKDILEIVVPSVSLELKEKNPTIFHCLFEDSYL</sequence>
<accession>A0ABS4JHH4</accession>